<dbReference type="AlphaFoldDB" id="A0A2S8SSI3"/>
<dbReference type="Gene3D" id="3.40.50.2300">
    <property type="match status" value="1"/>
</dbReference>
<feature type="modified residue" description="4-aspartylphosphate" evidence="2">
    <location>
        <position position="62"/>
    </location>
</feature>
<comment type="caution">
    <text evidence="4">The sequence shown here is derived from an EMBL/GenBank/DDBJ whole genome shotgun (WGS) entry which is preliminary data.</text>
</comment>
<accession>A0A2S8SSI3</accession>
<sequence>MNSPQSQEQKRPIVLVVEDDPNQRALYEEELSDEGYEILTAEDGRQALQVAQETPPDLVVMDVNMPKMDGLDTLARLLEVKRETPVIIHTAYASYRDSFASWSADAYIVKNSDLSELKATVKRLLTAPA</sequence>
<dbReference type="PANTHER" id="PTHR44591">
    <property type="entry name" value="STRESS RESPONSE REGULATOR PROTEIN 1"/>
    <property type="match status" value="1"/>
</dbReference>
<dbReference type="PROSITE" id="PS50110">
    <property type="entry name" value="RESPONSE_REGULATORY"/>
    <property type="match status" value="1"/>
</dbReference>
<feature type="domain" description="Response regulatory" evidence="3">
    <location>
        <begin position="13"/>
        <end position="125"/>
    </location>
</feature>
<dbReference type="InterPro" id="IPR050595">
    <property type="entry name" value="Bact_response_regulator"/>
</dbReference>
<keyword evidence="5" id="KW-1185">Reference proteome</keyword>
<gene>
    <name evidence="4" type="ORF">B1R32_10987</name>
</gene>
<evidence type="ECO:0000256" key="1">
    <source>
        <dbReference type="ARBA" id="ARBA00022553"/>
    </source>
</evidence>
<dbReference type="Proteomes" id="UP000237684">
    <property type="component" value="Unassembled WGS sequence"/>
</dbReference>
<keyword evidence="1 2" id="KW-0597">Phosphoprotein</keyword>
<dbReference type="InParanoid" id="A0A2S8SSI3"/>
<evidence type="ECO:0000313" key="4">
    <source>
        <dbReference type="EMBL" id="PQV63747.1"/>
    </source>
</evidence>
<dbReference type="Pfam" id="PF00072">
    <property type="entry name" value="Response_reg"/>
    <property type="match status" value="1"/>
</dbReference>
<evidence type="ECO:0000313" key="5">
    <source>
        <dbReference type="Proteomes" id="UP000237684"/>
    </source>
</evidence>
<dbReference type="OrthoDB" id="9788090at2"/>
<evidence type="ECO:0000259" key="3">
    <source>
        <dbReference type="PROSITE" id="PS50110"/>
    </source>
</evidence>
<dbReference type="SUPFAM" id="SSF52172">
    <property type="entry name" value="CheY-like"/>
    <property type="match status" value="1"/>
</dbReference>
<dbReference type="CDD" id="cd17554">
    <property type="entry name" value="REC_TrrA-like"/>
    <property type="match status" value="1"/>
</dbReference>
<dbReference type="PANTHER" id="PTHR44591:SF18">
    <property type="entry name" value="REGULATORY PROTEIN"/>
    <property type="match status" value="1"/>
</dbReference>
<organism evidence="4 5">
    <name type="scientific">Abditibacterium utsteinense</name>
    <dbReference type="NCBI Taxonomy" id="1960156"/>
    <lineage>
        <taxon>Bacteria</taxon>
        <taxon>Pseudomonadati</taxon>
        <taxon>Abditibacteriota</taxon>
        <taxon>Abditibacteriia</taxon>
        <taxon>Abditibacteriales</taxon>
        <taxon>Abditibacteriaceae</taxon>
        <taxon>Abditibacterium</taxon>
    </lineage>
</organism>
<proteinExistence type="predicted"/>
<dbReference type="InterPro" id="IPR001789">
    <property type="entry name" value="Sig_transdc_resp-reg_receiver"/>
</dbReference>
<dbReference type="InterPro" id="IPR011006">
    <property type="entry name" value="CheY-like_superfamily"/>
</dbReference>
<dbReference type="EMBL" id="NIGF01000009">
    <property type="protein sequence ID" value="PQV63747.1"/>
    <property type="molecule type" value="Genomic_DNA"/>
</dbReference>
<name>A0A2S8SSI3_9BACT</name>
<protein>
    <submittedName>
        <fullName evidence="4">Response regulator receiver domain-containing protein</fullName>
    </submittedName>
</protein>
<dbReference type="GO" id="GO:0000160">
    <property type="term" value="P:phosphorelay signal transduction system"/>
    <property type="evidence" value="ECO:0007669"/>
    <property type="project" value="InterPro"/>
</dbReference>
<dbReference type="SMART" id="SM00448">
    <property type="entry name" value="REC"/>
    <property type="match status" value="1"/>
</dbReference>
<dbReference type="RefSeq" id="WP_105483906.1">
    <property type="nucleotide sequence ID" value="NZ_NIGF01000009.1"/>
</dbReference>
<reference evidence="4 5" key="1">
    <citation type="journal article" date="2018" name="Syst. Appl. Microbiol.">
        <title>Abditibacterium utsteinense sp. nov., the first cultivated member of candidate phylum FBP, isolated from ice-free Antarctic soil samples.</title>
        <authorList>
            <person name="Tahon G."/>
            <person name="Tytgat B."/>
            <person name="Lebbe L."/>
            <person name="Carlier A."/>
            <person name="Willems A."/>
        </authorList>
    </citation>
    <scope>NUCLEOTIDE SEQUENCE [LARGE SCALE GENOMIC DNA]</scope>
    <source>
        <strain evidence="4 5">LMG 29911</strain>
    </source>
</reference>
<evidence type="ECO:0000256" key="2">
    <source>
        <dbReference type="PROSITE-ProRule" id="PRU00169"/>
    </source>
</evidence>